<dbReference type="RefSeq" id="WP_184453269.1">
    <property type="nucleotide sequence ID" value="NZ_JACHMK010000001.1"/>
</dbReference>
<sequence length="159" mass="17300">MKFSESLRYPMPPEDVERMSLDPEFVRSRFAAAGLDPEILVEGRSVHASAKLDPAALPPAARAFVPADARVRFREEWSDEGGARRARSVLEVTGAPVRLEALSVIEAQDALSSRSLEGELSVRIPFFGGRVEKEALSRVSLVLDAEGDLARAWLAARGA</sequence>
<gene>
    <name evidence="1" type="ORF">HD592_001660</name>
</gene>
<dbReference type="Proteomes" id="UP000617426">
    <property type="component" value="Unassembled WGS sequence"/>
</dbReference>
<protein>
    <recommendedName>
        <fullName evidence="3">DUF2505 domain-containing protein</fullName>
    </recommendedName>
</protein>
<organism evidence="1 2">
    <name type="scientific">Schaalia hyovaginalis</name>
    <dbReference type="NCBI Taxonomy" id="29316"/>
    <lineage>
        <taxon>Bacteria</taxon>
        <taxon>Bacillati</taxon>
        <taxon>Actinomycetota</taxon>
        <taxon>Actinomycetes</taxon>
        <taxon>Actinomycetales</taxon>
        <taxon>Actinomycetaceae</taxon>
        <taxon>Schaalia</taxon>
    </lineage>
</organism>
<accession>A0A923E6N3</accession>
<reference evidence="1" key="1">
    <citation type="submission" date="2020-08" db="EMBL/GenBank/DDBJ databases">
        <title>Sequencing the genomes of 1000 actinobacteria strains.</title>
        <authorList>
            <person name="Klenk H.-P."/>
        </authorList>
    </citation>
    <scope>NUCLEOTIDE SEQUENCE</scope>
    <source>
        <strain evidence="1">DSM 10695</strain>
    </source>
</reference>
<dbReference type="InterPro" id="IPR019639">
    <property type="entry name" value="DUF2505"/>
</dbReference>
<evidence type="ECO:0000313" key="1">
    <source>
        <dbReference type="EMBL" id="MBB6335095.1"/>
    </source>
</evidence>
<evidence type="ECO:0000313" key="2">
    <source>
        <dbReference type="Proteomes" id="UP000617426"/>
    </source>
</evidence>
<comment type="caution">
    <text evidence="1">The sequence shown here is derived from an EMBL/GenBank/DDBJ whole genome shotgun (WGS) entry which is preliminary data.</text>
</comment>
<name>A0A923E6N3_9ACTO</name>
<dbReference type="AlphaFoldDB" id="A0A923E6N3"/>
<dbReference type="Pfam" id="PF10698">
    <property type="entry name" value="DUF2505"/>
    <property type="match status" value="1"/>
</dbReference>
<proteinExistence type="predicted"/>
<dbReference type="EMBL" id="JACHMK010000001">
    <property type="protein sequence ID" value="MBB6335095.1"/>
    <property type="molecule type" value="Genomic_DNA"/>
</dbReference>
<evidence type="ECO:0008006" key="3">
    <source>
        <dbReference type="Google" id="ProtNLM"/>
    </source>
</evidence>
<keyword evidence="2" id="KW-1185">Reference proteome</keyword>